<name>A0ABR1FCU5_9ASCO</name>
<sequence>MPSPASYVPHPHLTFSASPDQRMEAKIQELLDIQEIRDISIRYNRYADAADGDSFASLWLDDGEFDIHGDKVYKGHEEIAFACRAATEVLHFVVDSQVTVEGETARQTSKLLLFHRDQPERKDIEFACTTTLSDVFVKRDGKWYIKYRQSKIDMDKDSAFRKMKLVR</sequence>
<accession>A0ABR1FCU5</accession>
<dbReference type="GeneID" id="90037068"/>
<gene>
    <name evidence="2" type="ORF">BZA70DRAFT_271892</name>
</gene>
<organism evidence="2 3">
    <name type="scientific">Myxozyma melibiosi</name>
    <dbReference type="NCBI Taxonomy" id="54550"/>
    <lineage>
        <taxon>Eukaryota</taxon>
        <taxon>Fungi</taxon>
        <taxon>Dikarya</taxon>
        <taxon>Ascomycota</taxon>
        <taxon>Saccharomycotina</taxon>
        <taxon>Lipomycetes</taxon>
        <taxon>Lipomycetales</taxon>
        <taxon>Lipomycetaceae</taxon>
        <taxon>Myxozyma</taxon>
    </lineage>
</organism>
<dbReference type="SUPFAM" id="SSF54427">
    <property type="entry name" value="NTF2-like"/>
    <property type="match status" value="1"/>
</dbReference>
<comment type="caution">
    <text evidence="2">The sequence shown here is derived from an EMBL/GenBank/DDBJ whole genome shotgun (WGS) entry which is preliminary data.</text>
</comment>
<dbReference type="InterPro" id="IPR037401">
    <property type="entry name" value="SnoaL-like"/>
</dbReference>
<dbReference type="RefSeq" id="XP_064770699.1">
    <property type="nucleotide sequence ID" value="XM_064911556.1"/>
</dbReference>
<dbReference type="Gene3D" id="3.10.450.50">
    <property type="match status" value="1"/>
</dbReference>
<evidence type="ECO:0000313" key="3">
    <source>
        <dbReference type="Proteomes" id="UP001498771"/>
    </source>
</evidence>
<proteinExistence type="predicted"/>
<dbReference type="Pfam" id="PF13577">
    <property type="entry name" value="SnoaL_4"/>
    <property type="match status" value="1"/>
</dbReference>
<evidence type="ECO:0000259" key="1">
    <source>
        <dbReference type="Pfam" id="PF13577"/>
    </source>
</evidence>
<keyword evidence="3" id="KW-1185">Reference proteome</keyword>
<dbReference type="EMBL" id="JBBJBU010000001">
    <property type="protein sequence ID" value="KAK7207666.1"/>
    <property type="molecule type" value="Genomic_DNA"/>
</dbReference>
<reference evidence="2 3" key="1">
    <citation type="submission" date="2024-03" db="EMBL/GenBank/DDBJ databases">
        <title>Genome-scale model development and genomic sequencing of the oleaginous clade Lipomyces.</title>
        <authorList>
            <consortium name="Lawrence Berkeley National Laboratory"/>
            <person name="Czajka J.J."/>
            <person name="Han Y."/>
            <person name="Kim J."/>
            <person name="Mondo S.J."/>
            <person name="Hofstad B.A."/>
            <person name="Robles A."/>
            <person name="Haridas S."/>
            <person name="Riley R."/>
            <person name="LaButti K."/>
            <person name="Pangilinan J."/>
            <person name="Andreopoulos W."/>
            <person name="Lipzen A."/>
            <person name="Yan J."/>
            <person name="Wang M."/>
            <person name="Ng V."/>
            <person name="Grigoriev I.V."/>
            <person name="Spatafora J.W."/>
            <person name="Magnuson J.K."/>
            <person name="Baker S.E."/>
            <person name="Pomraning K.R."/>
        </authorList>
    </citation>
    <scope>NUCLEOTIDE SEQUENCE [LARGE SCALE GENOMIC DNA]</scope>
    <source>
        <strain evidence="2 3">Phaff 52-87</strain>
    </source>
</reference>
<dbReference type="InterPro" id="IPR032710">
    <property type="entry name" value="NTF2-like_dom_sf"/>
</dbReference>
<dbReference type="Proteomes" id="UP001498771">
    <property type="component" value="Unassembled WGS sequence"/>
</dbReference>
<protein>
    <recommendedName>
        <fullName evidence="1">SnoaL-like domain-containing protein</fullName>
    </recommendedName>
</protein>
<feature type="domain" description="SnoaL-like" evidence="1">
    <location>
        <begin position="28"/>
        <end position="148"/>
    </location>
</feature>
<evidence type="ECO:0000313" key="2">
    <source>
        <dbReference type="EMBL" id="KAK7207666.1"/>
    </source>
</evidence>